<protein>
    <submittedName>
        <fullName evidence="1">Uncharacterized protein</fullName>
    </submittedName>
</protein>
<reference evidence="1" key="1">
    <citation type="journal article" date="2015" name="Nature">
        <title>Complex archaea that bridge the gap between prokaryotes and eukaryotes.</title>
        <authorList>
            <person name="Spang A."/>
            <person name="Saw J.H."/>
            <person name="Jorgensen S.L."/>
            <person name="Zaremba-Niedzwiedzka K."/>
            <person name="Martijn J."/>
            <person name="Lind A.E."/>
            <person name="van Eijk R."/>
            <person name="Schleper C."/>
            <person name="Guy L."/>
            <person name="Ettema T.J."/>
        </authorList>
    </citation>
    <scope>NUCLEOTIDE SEQUENCE</scope>
</reference>
<accession>A0A0F9G374</accession>
<dbReference type="EMBL" id="LAZR01021565">
    <property type="protein sequence ID" value="KKL84901.1"/>
    <property type="molecule type" value="Genomic_DNA"/>
</dbReference>
<dbReference type="AlphaFoldDB" id="A0A0F9G374"/>
<name>A0A0F9G374_9ZZZZ</name>
<evidence type="ECO:0000313" key="1">
    <source>
        <dbReference type="EMBL" id="KKL84901.1"/>
    </source>
</evidence>
<gene>
    <name evidence="1" type="ORF">LCGC14_1960090</name>
</gene>
<sequence>MYTYFFVRRANWEANEDNYSNYSSFGPKRGWYLLRVRGVNYIWALQAATWAHRVPDVNTTVARLPSRIINFLASINITPAPGDTVRDLLDQITGGDF</sequence>
<proteinExistence type="predicted"/>
<organism evidence="1">
    <name type="scientific">marine sediment metagenome</name>
    <dbReference type="NCBI Taxonomy" id="412755"/>
    <lineage>
        <taxon>unclassified sequences</taxon>
        <taxon>metagenomes</taxon>
        <taxon>ecological metagenomes</taxon>
    </lineage>
</organism>
<comment type="caution">
    <text evidence="1">The sequence shown here is derived from an EMBL/GenBank/DDBJ whole genome shotgun (WGS) entry which is preliminary data.</text>
</comment>